<organism evidence="8 9">
    <name type="scientific">Aplysia californica</name>
    <name type="common">California sea hare</name>
    <dbReference type="NCBI Taxonomy" id="6500"/>
    <lineage>
        <taxon>Eukaryota</taxon>
        <taxon>Metazoa</taxon>
        <taxon>Spiralia</taxon>
        <taxon>Lophotrochozoa</taxon>
        <taxon>Mollusca</taxon>
        <taxon>Gastropoda</taxon>
        <taxon>Heterobranchia</taxon>
        <taxon>Euthyneura</taxon>
        <taxon>Tectipleura</taxon>
        <taxon>Aplysiida</taxon>
        <taxon>Aplysioidea</taxon>
        <taxon>Aplysiidae</taxon>
        <taxon>Aplysia</taxon>
    </lineage>
</organism>
<keyword evidence="6" id="KW-0503">Monooxygenase</keyword>
<dbReference type="PRINTS" id="PR00463">
    <property type="entry name" value="EP450I"/>
</dbReference>
<dbReference type="Proteomes" id="UP000694888">
    <property type="component" value="Unplaced"/>
</dbReference>
<dbReference type="InterPro" id="IPR001128">
    <property type="entry name" value="Cyt_P450"/>
</dbReference>
<keyword evidence="9" id="KW-0456">Lyase</keyword>
<accession>A0ABM1VPR3</accession>
<evidence type="ECO:0000256" key="2">
    <source>
        <dbReference type="ARBA" id="ARBA00022617"/>
    </source>
</evidence>
<reference evidence="9" key="1">
    <citation type="submission" date="2025-08" db="UniProtKB">
        <authorList>
            <consortium name="RefSeq"/>
        </authorList>
    </citation>
    <scope>IDENTIFICATION</scope>
</reference>
<protein>
    <submittedName>
        <fullName evidence="9">Steroid 17-alpha-hydroxylase/17,20 lyase</fullName>
    </submittedName>
</protein>
<dbReference type="PANTHER" id="PTHR24289:SF20">
    <property type="entry name" value="STEROID 17-ALPHA-HYDROXYLASE_17,20 LYASE"/>
    <property type="match status" value="1"/>
</dbReference>
<dbReference type="InterPro" id="IPR002401">
    <property type="entry name" value="Cyt_P450_E_grp-I"/>
</dbReference>
<keyword evidence="3" id="KW-0479">Metal-binding</keyword>
<evidence type="ECO:0000256" key="5">
    <source>
        <dbReference type="ARBA" id="ARBA00023004"/>
    </source>
</evidence>
<dbReference type="GeneID" id="101860242"/>
<evidence type="ECO:0000256" key="6">
    <source>
        <dbReference type="ARBA" id="ARBA00023033"/>
    </source>
</evidence>
<keyword evidence="4" id="KW-0560">Oxidoreductase</keyword>
<name>A0ABM1VPR3_APLCA</name>
<evidence type="ECO:0000313" key="8">
    <source>
        <dbReference type="Proteomes" id="UP000694888"/>
    </source>
</evidence>
<evidence type="ECO:0000313" key="9">
    <source>
        <dbReference type="RefSeq" id="XP_035824405.1"/>
    </source>
</evidence>
<keyword evidence="7" id="KW-0812">Transmembrane</keyword>
<dbReference type="InterPro" id="IPR036396">
    <property type="entry name" value="Cyt_P450_sf"/>
</dbReference>
<dbReference type="SUPFAM" id="SSF48264">
    <property type="entry name" value="Cytochrome P450"/>
    <property type="match status" value="1"/>
</dbReference>
<keyword evidence="8" id="KW-1185">Reference proteome</keyword>
<feature type="transmembrane region" description="Helical" evidence="7">
    <location>
        <begin position="6"/>
        <end position="24"/>
    </location>
</feature>
<dbReference type="PRINTS" id="PR00385">
    <property type="entry name" value="P450"/>
</dbReference>
<proteinExistence type="inferred from homology"/>
<comment type="similarity">
    <text evidence="1">Belongs to the cytochrome P450 family.</text>
</comment>
<dbReference type="Gene3D" id="1.10.630.10">
    <property type="entry name" value="Cytochrome P450"/>
    <property type="match status" value="1"/>
</dbReference>
<keyword evidence="5" id="KW-0408">Iron</keyword>
<dbReference type="PANTHER" id="PTHR24289">
    <property type="entry name" value="STEROID 17-ALPHA-HYDROXYLASE/17,20 LYASE"/>
    <property type="match status" value="1"/>
</dbReference>
<evidence type="ECO:0000256" key="7">
    <source>
        <dbReference type="SAM" id="Phobius"/>
    </source>
</evidence>
<keyword evidence="2" id="KW-0349">Heme</keyword>
<gene>
    <name evidence="9" type="primary">LOC101860242</name>
</gene>
<sequence length="511" mass="57514">MATVSVTHMALAVGIFGLLVIWILKRNSVNLPPGPMSLLFFGNLRELNDHHHHPSIGYSPQNQKAKQNENKTISFTAGIGLADKATEWKDKYGPVFTMYLGPKPTVVISSIEAMTEAYVNSGDDFANKPHIVSLDVVSDNGKDIAFAQISGGVKFRRKTIIQSLRQYLTGSQHAERIHYIVEAAVNNIGQEKGPFDLEKHIFHIVLNVLHVLSFGRILDVDDKDFQTLHRLISNGSGNITNNWEDVFPFLRHFPTKKFRKFLSGNGEFVAYIKKELDKHRANLNETDVSSLADDILLTQRKLAQEKNTTLQVGSVLYSSQSIFSISSSLSRDIYSQAAITDSHVIVMLSDVFFAGVDTSRHTLGWIFLFLALNPDVQKKVQAEIDDIVGEVKRYTSPPQSHLKKKTVPRREHRAGLSYTEAVIHEIERLFPVVPVGLPHETLRDTQLMGYDIPAKTGIMVNHYAILRDPNHWDQPDSFVPERYLDKEGGKFSLKQKCWILFSIGQRSCVGK</sequence>
<evidence type="ECO:0000256" key="3">
    <source>
        <dbReference type="ARBA" id="ARBA00022723"/>
    </source>
</evidence>
<evidence type="ECO:0000256" key="1">
    <source>
        <dbReference type="ARBA" id="ARBA00010617"/>
    </source>
</evidence>
<dbReference type="GO" id="GO:0016829">
    <property type="term" value="F:lyase activity"/>
    <property type="evidence" value="ECO:0007669"/>
    <property type="project" value="UniProtKB-KW"/>
</dbReference>
<evidence type="ECO:0000256" key="4">
    <source>
        <dbReference type="ARBA" id="ARBA00023002"/>
    </source>
</evidence>
<keyword evidence="7" id="KW-0472">Membrane</keyword>
<dbReference type="RefSeq" id="XP_035824405.1">
    <property type="nucleotide sequence ID" value="XM_035968512.1"/>
</dbReference>
<keyword evidence="7" id="KW-1133">Transmembrane helix</keyword>
<dbReference type="Pfam" id="PF00067">
    <property type="entry name" value="p450"/>
    <property type="match status" value="1"/>
</dbReference>